<keyword evidence="3 7" id="KW-0812">Transmembrane</keyword>
<evidence type="ECO:0000256" key="2">
    <source>
        <dbReference type="ARBA" id="ARBA00022475"/>
    </source>
</evidence>
<evidence type="ECO:0000313" key="8">
    <source>
        <dbReference type="EMBL" id="CUO16006.1"/>
    </source>
</evidence>
<keyword evidence="4 7" id="KW-1133">Transmembrane helix</keyword>
<evidence type="ECO:0000256" key="3">
    <source>
        <dbReference type="ARBA" id="ARBA00022692"/>
    </source>
</evidence>
<feature type="transmembrane region" description="Helical" evidence="7">
    <location>
        <begin position="229"/>
        <end position="251"/>
    </location>
</feature>
<dbReference type="RefSeq" id="WP_042395287.1">
    <property type="nucleotide sequence ID" value="NZ_CYYT01000009.1"/>
</dbReference>
<dbReference type="GeneID" id="83010894"/>
<evidence type="ECO:0000256" key="6">
    <source>
        <dbReference type="SAM" id="MobiDB-lite"/>
    </source>
</evidence>
<feature type="transmembrane region" description="Helical" evidence="7">
    <location>
        <begin position="257"/>
        <end position="276"/>
    </location>
</feature>
<feature type="transmembrane region" description="Helical" evidence="7">
    <location>
        <begin position="12"/>
        <end position="28"/>
    </location>
</feature>
<dbReference type="AlphaFoldDB" id="A0A174BWY8"/>
<dbReference type="InterPro" id="IPR001851">
    <property type="entry name" value="ABC_transp_permease"/>
</dbReference>
<evidence type="ECO:0000256" key="7">
    <source>
        <dbReference type="SAM" id="Phobius"/>
    </source>
</evidence>
<evidence type="ECO:0000256" key="1">
    <source>
        <dbReference type="ARBA" id="ARBA00004651"/>
    </source>
</evidence>
<dbReference type="EMBL" id="CYZV01000015">
    <property type="protein sequence ID" value="CUO16006.1"/>
    <property type="molecule type" value="Genomic_DNA"/>
</dbReference>
<keyword evidence="2" id="KW-1003">Cell membrane</keyword>
<reference evidence="8 9" key="1">
    <citation type="submission" date="2015-09" db="EMBL/GenBank/DDBJ databases">
        <authorList>
            <consortium name="Pathogen Informatics"/>
        </authorList>
    </citation>
    <scope>NUCLEOTIDE SEQUENCE [LARGE SCALE GENOMIC DNA]</scope>
    <source>
        <strain evidence="8 9">2789STDY5834855</strain>
    </source>
</reference>
<organism evidence="8 9">
    <name type="scientific">Clostridium disporicum</name>
    <dbReference type="NCBI Taxonomy" id="84024"/>
    <lineage>
        <taxon>Bacteria</taxon>
        <taxon>Bacillati</taxon>
        <taxon>Bacillota</taxon>
        <taxon>Clostridia</taxon>
        <taxon>Eubacteriales</taxon>
        <taxon>Clostridiaceae</taxon>
        <taxon>Clostridium</taxon>
    </lineage>
</organism>
<proteinExistence type="predicted"/>
<keyword evidence="5 7" id="KW-0472">Membrane</keyword>
<dbReference type="GO" id="GO:0005886">
    <property type="term" value="C:plasma membrane"/>
    <property type="evidence" value="ECO:0007669"/>
    <property type="project" value="UniProtKB-SubCell"/>
</dbReference>
<feature type="transmembrane region" description="Helical" evidence="7">
    <location>
        <begin position="200"/>
        <end position="222"/>
    </location>
</feature>
<sequence length="306" mass="32299">MDVVINALEQGLLFALVAMGVYITYKILDFPDLSVDGTFPLGASISAALLINGVNPWISILIATIGGAIAGSITGFLHVKLKISNLMSGILVMMGLYSVNLRIMGKSNIPLFNTNYIFKSTAVNSIFIILAIVVVVKIILDLFLKTKAGFLLTAVGDNEQVVSSLGVNKNLVKVLGLAISNGLVALAGALTAQHQGFADVTMGTGIVVMGLAAVIIGVSIFGKISFIKATTLSIFGAIIYKLVIAIALWMKLNPNDLKILTAVLVAVALAANNNVFKFKRKNRDVKSMSNKGGDGDAKDSRVMQSI</sequence>
<accession>A0A174BWY8</accession>
<feature type="region of interest" description="Disordered" evidence="6">
    <location>
        <begin position="285"/>
        <end position="306"/>
    </location>
</feature>
<dbReference type="Pfam" id="PF02653">
    <property type="entry name" value="BPD_transp_2"/>
    <property type="match status" value="1"/>
</dbReference>
<dbReference type="OrthoDB" id="9778389at2"/>
<dbReference type="PANTHER" id="PTHR32196:SF69">
    <property type="entry name" value="BRANCHED-CHAIN AMINO ACID TRANSPORT SYSTEM, PERMEASE PROTEIN"/>
    <property type="match status" value="1"/>
</dbReference>
<feature type="transmembrane region" description="Helical" evidence="7">
    <location>
        <begin position="86"/>
        <end position="105"/>
    </location>
</feature>
<feature type="compositionally biased region" description="Basic and acidic residues" evidence="6">
    <location>
        <begin position="293"/>
        <end position="306"/>
    </location>
</feature>
<dbReference type="CDD" id="cd06574">
    <property type="entry name" value="TM_PBP1_branched-chain-AA_like"/>
    <property type="match status" value="1"/>
</dbReference>
<dbReference type="Proteomes" id="UP000095558">
    <property type="component" value="Unassembled WGS sequence"/>
</dbReference>
<name>A0A174BWY8_9CLOT</name>
<feature type="transmembrane region" description="Helical" evidence="7">
    <location>
        <begin position="57"/>
        <end position="79"/>
    </location>
</feature>
<dbReference type="GO" id="GO:0022857">
    <property type="term" value="F:transmembrane transporter activity"/>
    <property type="evidence" value="ECO:0007669"/>
    <property type="project" value="InterPro"/>
</dbReference>
<evidence type="ECO:0000256" key="5">
    <source>
        <dbReference type="ARBA" id="ARBA00023136"/>
    </source>
</evidence>
<gene>
    <name evidence="8" type="ORF">ERS852470_01593</name>
</gene>
<comment type="subcellular location">
    <subcellularLocation>
        <location evidence="1">Cell membrane</location>
        <topology evidence="1">Multi-pass membrane protein</topology>
    </subcellularLocation>
</comment>
<feature type="transmembrane region" description="Helical" evidence="7">
    <location>
        <begin position="174"/>
        <end position="194"/>
    </location>
</feature>
<dbReference type="PANTHER" id="PTHR32196">
    <property type="entry name" value="ABC TRANSPORTER PERMEASE PROTEIN YPHD-RELATED-RELATED"/>
    <property type="match status" value="1"/>
</dbReference>
<protein>
    <submittedName>
        <fullName evidence="8">ABC transporter</fullName>
    </submittedName>
</protein>
<feature type="transmembrane region" description="Helical" evidence="7">
    <location>
        <begin position="125"/>
        <end position="144"/>
    </location>
</feature>
<evidence type="ECO:0000313" key="9">
    <source>
        <dbReference type="Proteomes" id="UP000095558"/>
    </source>
</evidence>
<evidence type="ECO:0000256" key="4">
    <source>
        <dbReference type="ARBA" id="ARBA00022989"/>
    </source>
</evidence>